<dbReference type="PANTHER" id="PTHR37950:SF1">
    <property type="entry name" value="4-HYDROXYPHENYLACETATE CATABOLISM PROTEIN"/>
    <property type="match status" value="1"/>
</dbReference>
<dbReference type="EMBL" id="JBHTFQ010000002">
    <property type="protein sequence ID" value="MFC7703709.1"/>
    <property type="molecule type" value="Genomic_DNA"/>
</dbReference>
<comment type="caution">
    <text evidence="1">The sequence shown here is derived from an EMBL/GenBank/DDBJ whole genome shotgun (WGS) entry which is preliminary data.</text>
</comment>
<gene>
    <name evidence="1" type="ORF">ACFQXB_05830</name>
</gene>
<keyword evidence="1" id="KW-0413">Isomerase</keyword>
<dbReference type="GO" id="GO:0016853">
    <property type="term" value="F:isomerase activity"/>
    <property type="evidence" value="ECO:0007669"/>
    <property type="project" value="UniProtKB-KW"/>
</dbReference>
<dbReference type="PANTHER" id="PTHR37950">
    <property type="entry name" value="4-HYDROXYPHENYLACETATE CATABOLISM PROTEIN"/>
    <property type="match status" value="1"/>
</dbReference>
<name>A0ABW2UJV1_9RHOB</name>
<dbReference type="SUPFAM" id="SSF55331">
    <property type="entry name" value="Tautomerase/MIF"/>
    <property type="match status" value="1"/>
</dbReference>
<dbReference type="InterPro" id="IPR014347">
    <property type="entry name" value="Tautomerase/MIF_sf"/>
</dbReference>
<proteinExistence type="predicted"/>
<protein>
    <submittedName>
        <fullName evidence="1">5-carboxymethyl-2-hydroxymuconate isomerase</fullName>
    </submittedName>
</protein>
<organism evidence="1 2">
    <name type="scientific">Plastorhodobacter daqingensis</name>
    <dbReference type="NCBI Taxonomy" id="1387281"/>
    <lineage>
        <taxon>Bacteria</taxon>
        <taxon>Pseudomonadati</taxon>
        <taxon>Pseudomonadota</taxon>
        <taxon>Alphaproteobacteria</taxon>
        <taxon>Rhodobacterales</taxon>
        <taxon>Paracoccaceae</taxon>
        <taxon>Plastorhodobacter</taxon>
    </lineage>
</organism>
<dbReference type="InterPro" id="IPR004220">
    <property type="entry name" value="5-COMe_2-OHmuconate_Isoase"/>
</dbReference>
<dbReference type="Proteomes" id="UP001596516">
    <property type="component" value="Unassembled WGS sequence"/>
</dbReference>
<evidence type="ECO:0000313" key="2">
    <source>
        <dbReference type="Proteomes" id="UP001596516"/>
    </source>
</evidence>
<dbReference type="RefSeq" id="WP_377400509.1">
    <property type="nucleotide sequence ID" value="NZ_JBHTFQ010000002.1"/>
</dbReference>
<dbReference type="Pfam" id="PF02962">
    <property type="entry name" value="CHMI"/>
    <property type="match status" value="1"/>
</dbReference>
<reference evidence="2" key="1">
    <citation type="journal article" date="2019" name="Int. J. Syst. Evol. Microbiol.">
        <title>The Global Catalogue of Microorganisms (GCM) 10K type strain sequencing project: providing services to taxonomists for standard genome sequencing and annotation.</title>
        <authorList>
            <consortium name="The Broad Institute Genomics Platform"/>
            <consortium name="The Broad Institute Genome Sequencing Center for Infectious Disease"/>
            <person name="Wu L."/>
            <person name="Ma J."/>
        </authorList>
    </citation>
    <scope>NUCLEOTIDE SEQUENCE [LARGE SCALE GENOMIC DNA]</scope>
    <source>
        <strain evidence="2">CGMCC 1.12750</strain>
    </source>
</reference>
<evidence type="ECO:0000313" key="1">
    <source>
        <dbReference type="EMBL" id="MFC7703709.1"/>
    </source>
</evidence>
<keyword evidence="2" id="KW-1185">Reference proteome</keyword>
<sequence>MAHLSMDYSAGLERRSDLAALAQAAHLAMLETGIFPVAGIRVRLHRADHAIVADGLAENDFLAMTLSVGAGRSTSALREAGDLIFTAVKDQLALPLSTPHFALSLEVRIIDPELSWKCTPIHARLSGPIRTER</sequence>
<accession>A0ABW2UJV1</accession>
<dbReference type="CDD" id="cd00580">
    <property type="entry name" value="CHMI"/>
    <property type="match status" value="1"/>
</dbReference>
<dbReference type="Gene3D" id="3.30.429.10">
    <property type="entry name" value="Macrophage Migration Inhibitory Factor"/>
    <property type="match status" value="1"/>
</dbReference>